<keyword evidence="2" id="KW-1185">Reference proteome</keyword>
<evidence type="ECO:0000313" key="2">
    <source>
        <dbReference type="Proteomes" id="UP000193144"/>
    </source>
</evidence>
<organism evidence="1 2">
    <name type="scientific">Clohesyomyces aquaticus</name>
    <dbReference type="NCBI Taxonomy" id="1231657"/>
    <lineage>
        <taxon>Eukaryota</taxon>
        <taxon>Fungi</taxon>
        <taxon>Dikarya</taxon>
        <taxon>Ascomycota</taxon>
        <taxon>Pezizomycotina</taxon>
        <taxon>Dothideomycetes</taxon>
        <taxon>Pleosporomycetidae</taxon>
        <taxon>Pleosporales</taxon>
        <taxon>Lindgomycetaceae</taxon>
        <taxon>Clohesyomyces</taxon>
    </lineage>
</organism>
<sequence length="188" mass="20467">MTFLLVVPQRRVLGASPNRLCASRRVPLRLPQHQLQQQRPVASGRCGVAEAGAVGCGGESRRSGVEGTTKTMTATATTTTMPESAVSTRRRGRIDGYARQGRSCYIGLWVDRCRNAELQREGHTLPRGVSTTSVVCVIECLERLPKGTSSNGVGADFVCGLAAETRSRASSRVCNARDRRRMPVRRRV</sequence>
<proteinExistence type="predicted"/>
<protein>
    <submittedName>
        <fullName evidence="1">Uncharacterized protein</fullName>
    </submittedName>
</protein>
<dbReference type="AlphaFoldDB" id="A0A1Y1ZLY5"/>
<dbReference type="Proteomes" id="UP000193144">
    <property type="component" value="Unassembled WGS sequence"/>
</dbReference>
<evidence type="ECO:0000313" key="1">
    <source>
        <dbReference type="EMBL" id="ORY11017.1"/>
    </source>
</evidence>
<reference evidence="1 2" key="1">
    <citation type="submission" date="2016-07" db="EMBL/GenBank/DDBJ databases">
        <title>Pervasive Adenine N6-methylation of Active Genes in Fungi.</title>
        <authorList>
            <consortium name="DOE Joint Genome Institute"/>
            <person name="Mondo S.J."/>
            <person name="Dannebaum R.O."/>
            <person name="Kuo R.C."/>
            <person name="Labutti K."/>
            <person name="Haridas S."/>
            <person name="Kuo A."/>
            <person name="Salamov A."/>
            <person name="Ahrendt S.R."/>
            <person name="Lipzen A."/>
            <person name="Sullivan W."/>
            <person name="Andreopoulos W.B."/>
            <person name="Clum A."/>
            <person name="Lindquist E."/>
            <person name="Daum C."/>
            <person name="Ramamoorthy G.K."/>
            <person name="Gryganskyi A."/>
            <person name="Culley D."/>
            <person name="Magnuson J.K."/>
            <person name="James T.Y."/>
            <person name="O'Malley M.A."/>
            <person name="Stajich J.E."/>
            <person name="Spatafora J.W."/>
            <person name="Visel A."/>
            <person name="Grigoriev I.V."/>
        </authorList>
    </citation>
    <scope>NUCLEOTIDE SEQUENCE [LARGE SCALE GENOMIC DNA]</scope>
    <source>
        <strain evidence="1 2">CBS 115471</strain>
    </source>
</reference>
<name>A0A1Y1ZLY5_9PLEO</name>
<accession>A0A1Y1ZLY5</accession>
<gene>
    <name evidence="1" type="ORF">BCR34DRAFT_334171</name>
</gene>
<dbReference type="EMBL" id="MCFA01000065">
    <property type="protein sequence ID" value="ORY11017.1"/>
    <property type="molecule type" value="Genomic_DNA"/>
</dbReference>
<comment type="caution">
    <text evidence="1">The sequence shown here is derived from an EMBL/GenBank/DDBJ whole genome shotgun (WGS) entry which is preliminary data.</text>
</comment>